<dbReference type="CDD" id="cd06127">
    <property type="entry name" value="DEDDh"/>
    <property type="match status" value="1"/>
</dbReference>
<dbReference type="STRING" id="1666912.Ga0058931_2464"/>
<dbReference type="InterPro" id="IPR006054">
    <property type="entry name" value="DnaQ"/>
</dbReference>
<dbReference type="Proteomes" id="UP000050413">
    <property type="component" value="Unassembled WGS sequence"/>
</dbReference>
<gene>
    <name evidence="8" type="primary">dnaQ</name>
    <name evidence="7" type="ORF">Ga0058931_2464</name>
    <name evidence="8" type="ORF">HLUCCA05_01135</name>
</gene>
<dbReference type="SUPFAM" id="SSF55785">
    <property type="entry name" value="PYP-like sensor domain (PAS domain)"/>
    <property type="match status" value="1"/>
</dbReference>
<dbReference type="PATRIC" id="fig|1666912.4.peg.1376"/>
<evidence type="ECO:0000313" key="10">
    <source>
        <dbReference type="Proteomes" id="UP000182045"/>
    </source>
</evidence>
<keyword evidence="5" id="KW-0472">Membrane</keyword>
<evidence type="ECO:0000256" key="3">
    <source>
        <dbReference type="ARBA" id="ARBA00026073"/>
    </source>
</evidence>
<evidence type="ECO:0000256" key="4">
    <source>
        <dbReference type="ARBA" id="ARBA00049244"/>
    </source>
</evidence>
<dbReference type="OrthoDB" id="9804290at2"/>
<dbReference type="EMBL" id="FBYC01000004">
    <property type="protein sequence ID" value="CUX82584.1"/>
    <property type="molecule type" value="Genomic_DNA"/>
</dbReference>
<comment type="catalytic activity">
    <reaction evidence="4">
        <text>DNA(n) + a 2'-deoxyribonucleoside 5'-triphosphate = DNA(n+1) + diphosphate</text>
        <dbReference type="Rhea" id="RHEA:22508"/>
        <dbReference type="Rhea" id="RHEA-COMP:17339"/>
        <dbReference type="Rhea" id="RHEA-COMP:17340"/>
        <dbReference type="ChEBI" id="CHEBI:33019"/>
        <dbReference type="ChEBI" id="CHEBI:61560"/>
        <dbReference type="ChEBI" id="CHEBI:173112"/>
        <dbReference type="EC" id="2.7.7.7"/>
    </reaction>
</comment>
<dbReference type="NCBIfam" id="TIGR00573">
    <property type="entry name" value="dnaq"/>
    <property type="match status" value="1"/>
</dbReference>
<dbReference type="GO" id="GO:0008408">
    <property type="term" value="F:3'-5' exonuclease activity"/>
    <property type="evidence" value="ECO:0007669"/>
    <property type="project" value="TreeGrafter"/>
</dbReference>
<proteinExistence type="predicted"/>
<reference evidence="7 10" key="2">
    <citation type="submission" date="2016-01" db="EMBL/GenBank/DDBJ databases">
        <authorList>
            <person name="Varghese N."/>
        </authorList>
    </citation>
    <scope>NUCLEOTIDE SEQUENCE [LARGE SCALE GENOMIC DNA]</scope>
    <source>
        <strain evidence="7 10">HL-91</strain>
    </source>
</reference>
<dbReference type="Pfam" id="PF00929">
    <property type="entry name" value="RNase_T"/>
    <property type="match status" value="1"/>
</dbReference>
<evidence type="ECO:0000313" key="7">
    <source>
        <dbReference type="EMBL" id="CUX82584.1"/>
    </source>
</evidence>
<dbReference type="EMBL" id="LJSG01000013">
    <property type="protein sequence ID" value="KPP91747.1"/>
    <property type="molecule type" value="Genomic_DNA"/>
</dbReference>
<keyword evidence="5" id="KW-0812">Transmembrane</keyword>
<keyword evidence="8" id="KW-0808">Transferase</keyword>
<dbReference type="SUPFAM" id="SSF53098">
    <property type="entry name" value="Ribonuclease H-like"/>
    <property type="match status" value="1"/>
</dbReference>
<dbReference type="InterPro" id="IPR035965">
    <property type="entry name" value="PAS-like_dom_sf"/>
</dbReference>
<dbReference type="GO" id="GO:0005829">
    <property type="term" value="C:cytosol"/>
    <property type="evidence" value="ECO:0007669"/>
    <property type="project" value="TreeGrafter"/>
</dbReference>
<dbReference type="Proteomes" id="UP000182045">
    <property type="component" value="Unassembled WGS sequence"/>
</dbReference>
<comment type="function">
    <text evidence="2">DNA polymerase III is a complex, multichain enzyme responsible for most of the replicative synthesis in bacteria. The epsilon subunit contain the editing function and is a proofreading 3'-5' exonuclease.</text>
</comment>
<feature type="transmembrane region" description="Helical" evidence="5">
    <location>
        <begin position="46"/>
        <end position="68"/>
    </location>
</feature>
<evidence type="ECO:0000256" key="1">
    <source>
        <dbReference type="ARBA" id="ARBA00012417"/>
    </source>
</evidence>
<dbReference type="SMART" id="SM00479">
    <property type="entry name" value="EXOIII"/>
    <property type="match status" value="1"/>
</dbReference>
<evidence type="ECO:0000256" key="5">
    <source>
        <dbReference type="SAM" id="Phobius"/>
    </source>
</evidence>
<comment type="subunit">
    <text evidence="3">DNA polymerase III contains a core (composed of alpha, epsilon and theta chains) that associates with a tau subunit. This core dimerizes to form the POLIII' complex. PolIII' associates with the gamma complex (composed of gamma, delta, delta', psi and chi chains) and with the beta chain to form the complete DNA polymerase III complex.</text>
</comment>
<dbReference type="FunFam" id="3.30.420.10:FF:000045">
    <property type="entry name" value="3'-5' exonuclease DinG"/>
    <property type="match status" value="1"/>
</dbReference>
<dbReference type="Gene3D" id="3.30.420.10">
    <property type="entry name" value="Ribonuclease H-like superfamily/Ribonuclease H"/>
    <property type="match status" value="1"/>
</dbReference>
<dbReference type="GO" id="GO:0003887">
    <property type="term" value="F:DNA-directed DNA polymerase activity"/>
    <property type="evidence" value="ECO:0007669"/>
    <property type="project" value="UniProtKB-EC"/>
</dbReference>
<protein>
    <recommendedName>
        <fullName evidence="1">DNA-directed DNA polymerase</fullName>
        <ecNumber evidence="1">2.7.7.7</ecNumber>
    </recommendedName>
</protein>
<evidence type="ECO:0000313" key="9">
    <source>
        <dbReference type="Proteomes" id="UP000050413"/>
    </source>
</evidence>
<dbReference type="GO" id="GO:0045004">
    <property type="term" value="P:DNA replication proofreading"/>
    <property type="evidence" value="ECO:0007669"/>
    <property type="project" value="TreeGrafter"/>
</dbReference>
<feature type="transmembrane region" description="Helical" evidence="5">
    <location>
        <begin position="12"/>
        <end position="34"/>
    </location>
</feature>
<dbReference type="InterPro" id="IPR012337">
    <property type="entry name" value="RNaseH-like_sf"/>
</dbReference>
<keyword evidence="8" id="KW-0548">Nucleotidyltransferase</keyword>
<dbReference type="EC" id="2.7.7.7" evidence="1"/>
<dbReference type="Gene3D" id="3.30.450.20">
    <property type="entry name" value="PAS domain"/>
    <property type="match status" value="1"/>
</dbReference>
<comment type="caution">
    <text evidence="8">The sequence shown here is derived from an EMBL/GenBank/DDBJ whole genome shotgun (WGS) entry which is preliminary data.</text>
</comment>
<evidence type="ECO:0000313" key="8">
    <source>
        <dbReference type="EMBL" id="KPP91747.1"/>
    </source>
</evidence>
<dbReference type="PANTHER" id="PTHR30231:SF41">
    <property type="entry name" value="DNA POLYMERASE III SUBUNIT EPSILON"/>
    <property type="match status" value="1"/>
</dbReference>
<dbReference type="RefSeq" id="WP_072246580.1">
    <property type="nucleotide sequence ID" value="NZ_FBYC01000004.1"/>
</dbReference>
<feature type="domain" description="Exonuclease" evidence="6">
    <location>
        <begin position="502"/>
        <end position="671"/>
    </location>
</feature>
<dbReference type="InterPro" id="IPR013520">
    <property type="entry name" value="Ribonucl_H"/>
</dbReference>
<keyword evidence="5" id="KW-1133">Transmembrane helix</keyword>
<dbReference type="GO" id="GO:0003677">
    <property type="term" value="F:DNA binding"/>
    <property type="evidence" value="ECO:0007669"/>
    <property type="project" value="InterPro"/>
</dbReference>
<dbReference type="PANTHER" id="PTHR30231">
    <property type="entry name" value="DNA POLYMERASE III SUBUNIT EPSILON"/>
    <property type="match status" value="1"/>
</dbReference>
<evidence type="ECO:0000259" key="6">
    <source>
        <dbReference type="SMART" id="SM00479"/>
    </source>
</evidence>
<organism evidence="8 9">
    <name type="scientific">Roseibaca calidilacus</name>
    <dbReference type="NCBI Taxonomy" id="1666912"/>
    <lineage>
        <taxon>Bacteria</taxon>
        <taxon>Pseudomonadati</taxon>
        <taxon>Pseudomonadota</taxon>
        <taxon>Alphaproteobacteria</taxon>
        <taxon>Rhodobacterales</taxon>
        <taxon>Paracoccaceae</taxon>
        <taxon>Roseinatronobacter</taxon>
    </lineage>
</organism>
<accession>A0A0P7YMV7</accession>
<name>A0A0P7YMV7_9RHOB</name>
<evidence type="ECO:0000256" key="2">
    <source>
        <dbReference type="ARBA" id="ARBA00025483"/>
    </source>
</evidence>
<keyword evidence="10" id="KW-1185">Reference proteome</keyword>
<reference evidence="8 9" key="1">
    <citation type="submission" date="2015-09" db="EMBL/GenBank/DDBJ databases">
        <title>Identification and resolution of microdiversity through metagenomic sequencing of parallel consortia.</title>
        <authorList>
            <person name="Nelson W.C."/>
            <person name="Romine M.F."/>
            <person name="Lindemann S.R."/>
        </authorList>
    </citation>
    <scope>NUCLEOTIDE SEQUENCE [LARGE SCALE GENOMIC DNA]</scope>
    <source>
        <strain evidence="8">HL-91</strain>
    </source>
</reference>
<dbReference type="InterPro" id="IPR036397">
    <property type="entry name" value="RNaseH_sf"/>
</dbReference>
<sequence length="698" mass="76072">MLDRLSLRLRILLFFALIAGGGVAAIIAGGWLTLSRSPEPGLEGPLLQAGMIAGFLILFIVTGIWYLFDANVARAIDGLSNAIRSRAHADIGGSLKQEAAQARYLGDLAPAAEAIAASLTQTRSALAESVARETARLSAEKSRLEKLLADVPVAVLLCNADFQLAFYNGQAVTILEAGGAPGLDRNLLDYLRDGPVRHAYDRLRKLDDPDAVSDLMCATIASGRLLSGRMRVLRRTDNTRRPGFVLTLRDVTADLAAHAAREALLQEVFDRVRRPAANLQTVIGVLAESPDMAHETDLTTAMQAEVRALTNAITELGARHDATRGEWLPQTRTRSRDLLDGIEAQFSADGLFLTTEGPELVLTCDGFELAMFFRWLGGKLAATKRAKTFRLVLSEEDGPGAILDLIWQGPPLPVGEFDGWLTDSINPDLPEVTARAVLSAHMTDAWTETRRNGHACVRLPIPQARRATTRPAPIERDVVYDFDLLSKERNAGVLESRLEDLTYVVFDTETTGLTPSSDEIVQIAAVRVVNGRRVRREVFDTLVDPGRPIPQSSTDVHGITADMVKGAPTIVDAGKRFHDFARGAVLIAHNAPFDMEFLRRHEKDIGAQFDNPVLDTVLLSAVVYGQLEQHSLDALTARLGITIPEEARHTAIGDTVATADAFLKLLPMLQAKGLETFGDVLAEVRRHGRLLKDLNTQM</sequence>
<dbReference type="AlphaFoldDB" id="A0A0P7YMV7"/>